<evidence type="ECO:0000256" key="7">
    <source>
        <dbReference type="ARBA" id="ARBA00023125"/>
    </source>
</evidence>
<evidence type="ECO:0000313" key="13">
    <source>
        <dbReference type="Proteomes" id="UP000095284"/>
    </source>
</evidence>
<dbReference type="GO" id="GO:0003700">
    <property type="term" value="F:DNA-binding transcription factor activity"/>
    <property type="evidence" value="ECO:0007669"/>
    <property type="project" value="InterPro"/>
</dbReference>
<dbReference type="Proteomes" id="UP000095284">
    <property type="component" value="Unplaced"/>
</dbReference>
<comment type="similarity">
    <text evidence="2">Belongs to the nuclear hormone receptor family.</text>
</comment>
<evidence type="ECO:0000256" key="1">
    <source>
        <dbReference type="ARBA" id="ARBA00004123"/>
    </source>
</evidence>
<dbReference type="OrthoDB" id="10018779at2759"/>
<dbReference type="Proteomes" id="UP000582659">
    <property type="component" value="Unassembled WGS sequence"/>
</dbReference>
<dbReference type="GO" id="GO:0000978">
    <property type="term" value="F:RNA polymerase II cis-regulatory region sequence-specific DNA binding"/>
    <property type="evidence" value="ECO:0007669"/>
    <property type="project" value="InterPro"/>
</dbReference>
<dbReference type="PROSITE" id="PS51030">
    <property type="entry name" value="NUCLEAR_REC_DBD_2"/>
    <property type="match status" value="1"/>
</dbReference>
<evidence type="ECO:0000256" key="4">
    <source>
        <dbReference type="ARBA" id="ARBA00022771"/>
    </source>
</evidence>
<evidence type="ECO:0000256" key="3">
    <source>
        <dbReference type="ARBA" id="ARBA00022723"/>
    </source>
</evidence>
<comment type="subcellular location">
    <subcellularLocation>
        <location evidence="1">Nucleus</location>
    </subcellularLocation>
</comment>
<dbReference type="EMBL" id="CAJFCV020000002">
    <property type="protein sequence ID" value="CAG9093134.1"/>
    <property type="molecule type" value="Genomic_DNA"/>
</dbReference>
<name>A0A1I7SD07_BURXY</name>
<keyword evidence="14" id="KW-1185">Reference proteome</keyword>
<evidence type="ECO:0000256" key="10">
    <source>
        <dbReference type="ARBA" id="ARBA00023242"/>
    </source>
</evidence>
<keyword evidence="10" id="KW-0539">Nucleus</keyword>
<evidence type="ECO:0000256" key="6">
    <source>
        <dbReference type="ARBA" id="ARBA00023015"/>
    </source>
</evidence>
<dbReference type="Pfam" id="PF00105">
    <property type="entry name" value="zf-C4"/>
    <property type="match status" value="1"/>
</dbReference>
<sequence>MSLNASSTSGCAVCGERHHGKHFGVLACRACSSFWRRSLVERKRYKCRGNGNCQVERAEMRNACRACRLEKCRQVGMKVEVPSADIHEDTPSCSEHEGVINVEDSLPLDLSNPNVICVDPAACPTRELERLAAHYKTFCSAERSMYMLENPDDLFNTLEDMNFKPLRRTEHIRMERGTIALVFSFLMDASAFFKAFPRETKLQIMRTFYYEFVCVHRAFASTKISKPGQPLALVVHYGYYWDDDYASTFFEGSDKIEEHTAFTRPFIQGMIHTVAAMKELRVTEMELMAIAMIMFYNNLHDLHLMTPEIQAASDSMNHELVYNVVSHFGVGNLGPRLGNIQRFAHHVVKRASELQELMVMAKVFFPYATSEVWEDLNQCATPTPSVY</sequence>
<dbReference type="InterPro" id="IPR001628">
    <property type="entry name" value="Znf_hrmn_rcpt"/>
</dbReference>
<dbReference type="SUPFAM" id="SSF48508">
    <property type="entry name" value="Nuclear receptor ligand-binding domain"/>
    <property type="match status" value="1"/>
</dbReference>
<dbReference type="EMBL" id="CAJFDI010000002">
    <property type="protein sequence ID" value="CAD5213704.1"/>
    <property type="molecule type" value="Genomic_DNA"/>
</dbReference>
<dbReference type="Gene3D" id="3.30.50.10">
    <property type="entry name" value="Erythroid Transcription Factor GATA-1, subunit A"/>
    <property type="match status" value="1"/>
</dbReference>
<dbReference type="AlphaFoldDB" id="A0A1I7SD07"/>
<reference evidence="12" key="2">
    <citation type="submission" date="2020-09" db="EMBL/GenBank/DDBJ databases">
        <authorList>
            <person name="Kikuchi T."/>
        </authorList>
    </citation>
    <scope>NUCLEOTIDE SEQUENCE</scope>
    <source>
        <strain evidence="12">Ka4C1</strain>
    </source>
</reference>
<dbReference type="InterPro" id="IPR035500">
    <property type="entry name" value="NHR-like_dom_sf"/>
</dbReference>
<dbReference type="CDD" id="cd06960">
    <property type="entry name" value="NR_DBD_HNF4A"/>
    <property type="match status" value="1"/>
</dbReference>
<dbReference type="WBParaSite" id="BXY_1091100.1">
    <property type="protein sequence ID" value="BXY_1091100.1"/>
    <property type="gene ID" value="BXY_1091100"/>
</dbReference>
<evidence type="ECO:0000256" key="8">
    <source>
        <dbReference type="ARBA" id="ARBA00023163"/>
    </source>
</evidence>
<reference evidence="15" key="1">
    <citation type="submission" date="2016-11" db="UniProtKB">
        <authorList>
            <consortium name="WormBaseParasite"/>
        </authorList>
    </citation>
    <scope>IDENTIFICATION</scope>
</reference>
<evidence type="ECO:0000313" key="14">
    <source>
        <dbReference type="Proteomes" id="UP000659654"/>
    </source>
</evidence>
<dbReference type="PRINTS" id="PR00047">
    <property type="entry name" value="STROIDFINGER"/>
</dbReference>
<evidence type="ECO:0000313" key="12">
    <source>
        <dbReference type="EMBL" id="CAD5213704.1"/>
    </source>
</evidence>
<dbReference type="Gene3D" id="1.10.565.10">
    <property type="entry name" value="Retinoid X Receptor"/>
    <property type="match status" value="1"/>
</dbReference>
<evidence type="ECO:0000313" key="15">
    <source>
        <dbReference type="WBParaSite" id="BXY_1091100.1"/>
    </source>
</evidence>
<organism evidence="13 15">
    <name type="scientific">Bursaphelenchus xylophilus</name>
    <name type="common">Pinewood nematode worm</name>
    <name type="synonym">Aphelenchoides xylophilus</name>
    <dbReference type="NCBI Taxonomy" id="6326"/>
    <lineage>
        <taxon>Eukaryota</taxon>
        <taxon>Metazoa</taxon>
        <taxon>Ecdysozoa</taxon>
        <taxon>Nematoda</taxon>
        <taxon>Chromadorea</taxon>
        <taxon>Rhabditida</taxon>
        <taxon>Tylenchina</taxon>
        <taxon>Tylenchomorpha</taxon>
        <taxon>Aphelenchoidea</taxon>
        <taxon>Aphelenchoididae</taxon>
        <taxon>Bursaphelenchus</taxon>
    </lineage>
</organism>
<keyword evidence="8" id="KW-0804">Transcription</keyword>
<dbReference type="SUPFAM" id="SSF57716">
    <property type="entry name" value="Glucocorticoid receptor-like (DNA-binding domain)"/>
    <property type="match status" value="1"/>
</dbReference>
<keyword evidence="5" id="KW-0862">Zinc</keyword>
<keyword evidence="6" id="KW-0805">Transcription regulation</keyword>
<evidence type="ECO:0000256" key="9">
    <source>
        <dbReference type="ARBA" id="ARBA00023170"/>
    </source>
</evidence>
<dbReference type="Proteomes" id="UP000659654">
    <property type="component" value="Unassembled WGS sequence"/>
</dbReference>
<keyword evidence="7" id="KW-0238">DNA-binding</keyword>
<dbReference type="InterPro" id="IPR013088">
    <property type="entry name" value="Znf_NHR/GATA"/>
</dbReference>
<proteinExistence type="inferred from homology"/>
<keyword evidence="3" id="KW-0479">Metal-binding</keyword>
<dbReference type="GO" id="GO:0008270">
    <property type="term" value="F:zinc ion binding"/>
    <property type="evidence" value="ECO:0007669"/>
    <property type="project" value="UniProtKB-KW"/>
</dbReference>
<dbReference type="InterPro" id="IPR000536">
    <property type="entry name" value="Nucl_hrmn_rcpt_lig-bd"/>
</dbReference>
<dbReference type="InterPro" id="IPR049636">
    <property type="entry name" value="HNF4-like_DBD"/>
</dbReference>
<protein>
    <submittedName>
        <fullName evidence="12">(pine wood nematode) hypothetical protein</fullName>
    </submittedName>
    <submittedName>
        <fullName evidence="15">Nuclear receptor domain-containing protein</fullName>
    </submittedName>
</protein>
<dbReference type="SMART" id="SM00399">
    <property type="entry name" value="ZnF_C4"/>
    <property type="match status" value="1"/>
</dbReference>
<dbReference type="PANTHER" id="PTHR46011">
    <property type="entry name" value="NUCLEAR HORMONE RECEPTOR FAMILY MEMBER NHR-86-RELATED"/>
    <property type="match status" value="1"/>
</dbReference>
<evidence type="ECO:0000256" key="5">
    <source>
        <dbReference type="ARBA" id="ARBA00022833"/>
    </source>
</evidence>
<feature type="domain" description="Nuclear receptor" evidence="11">
    <location>
        <begin position="8"/>
        <end position="84"/>
    </location>
</feature>
<keyword evidence="9" id="KW-0675">Receptor</keyword>
<dbReference type="eggNOG" id="KOG3575">
    <property type="taxonomic scope" value="Eukaryota"/>
</dbReference>
<gene>
    <name evidence="12" type="ORF">BXYJ_LOCUS3163</name>
</gene>
<evidence type="ECO:0000256" key="2">
    <source>
        <dbReference type="ARBA" id="ARBA00005993"/>
    </source>
</evidence>
<accession>A0A1I7SD07</accession>
<evidence type="ECO:0000259" key="11">
    <source>
        <dbReference type="PROSITE" id="PS51030"/>
    </source>
</evidence>
<dbReference type="Pfam" id="PF00104">
    <property type="entry name" value="Hormone_recep"/>
    <property type="match status" value="1"/>
</dbReference>
<keyword evidence="4" id="KW-0863">Zinc-finger</keyword>
<dbReference type="GO" id="GO:0005634">
    <property type="term" value="C:nucleus"/>
    <property type="evidence" value="ECO:0007669"/>
    <property type="project" value="UniProtKB-SubCell"/>
</dbReference>
<dbReference type="SMR" id="A0A1I7SD07"/>